<dbReference type="AlphaFoldDB" id="A0A6H5HGE7"/>
<sequence>MEEGGCFLVVLEGVARYVTRICRLDPGNPLYSTTVEQQRPDPGWLNLADSYGFTSPSLLDDREFCATPKTPTQLMMTSNYQVEIRIGVTQFKTPPLPSCRYLKAQRAYMSQNIDSEISVSKESTHQDLPIAPRIMFFLSIFGAKKRYNRKTTNIFRKNPHVRYKNRKGDNIRTANGRADLVRKLPHHSPSSKIEL</sequence>
<accession>A0A6H5HGE7</accession>
<proteinExistence type="predicted"/>
<gene>
    <name evidence="1" type="ORF">NTEN_LOCUS19402</name>
</gene>
<name>A0A6H5HGE7_9HEMI</name>
<dbReference type="EMBL" id="CADCXU010028261">
    <property type="protein sequence ID" value="CAB0015004.1"/>
    <property type="molecule type" value="Genomic_DNA"/>
</dbReference>
<reference evidence="1 2" key="1">
    <citation type="submission" date="2020-02" db="EMBL/GenBank/DDBJ databases">
        <authorList>
            <person name="Ferguson B K."/>
        </authorList>
    </citation>
    <scope>NUCLEOTIDE SEQUENCE [LARGE SCALE GENOMIC DNA]</scope>
</reference>
<evidence type="ECO:0000313" key="2">
    <source>
        <dbReference type="Proteomes" id="UP000479000"/>
    </source>
</evidence>
<dbReference type="Proteomes" id="UP000479000">
    <property type="component" value="Unassembled WGS sequence"/>
</dbReference>
<protein>
    <submittedName>
        <fullName evidence="1">Uncharacterized protein</fullName>
    </submittedName>
</protein>
<organism evidence="1 2">
    <name type="scientific">Nesidiocoris tenuis</name>
    <dbReference type="NCBI Taxonomy" id="355587"/>
    <lineage>
        <taxon>Eukaryota</taxon>
        <taxon>Metazoa</taxon>
        <taxon>Ecdysozoa</taxon>
        <taxon>Arthropoda</taxon>
        <taxon>Hexapoda</taxon>
        <taxon>Insecta</taxon>
        <taxon>Pterygota</taxon>
        <taxon>Neoptera</taxon>
        <taxon>Paraneoptera</taxon>
        <taxon>Hemiptera</taxon>
        <taxon>Heteroptera</taxon>
        <taxon>Panheteroptera</taxon>
        <taxon>Cimicomorpha</taxon>
        <taxon>Miridae</taxon>
        <taxon>Dicyphina</taxon>
        <taxon>Nesidiocoris</taxon>
    </lineage>
</organism>
<evidence type="ECO:0000313" key="1">
    <source>
        <dbReference type="EMBL" id="CAB0015004.1"/>
    </source>
</evidence>
<keyword evidence="2" id="KW-1185">Reference proteome</keyword>